<dbReference type="GO" id="GO:0003677">
    <property type="term" value="F:DNA binding"/>
    <property type="evidence" value="ECO:0007669"/>
    <property type="project" value="UniProtKB-KW"/>
</dbReference>
<reference evidence="5 6" key="1">
    <citation type="submission" date="2018-09" db="EMBL/GenBank/DDBJ databases">
        <title>Metagenome Assembled Genomes from an Advanced Water Purification Facility.</title>
        <authorList>
            <person name="Stamps B.W."/>
            <person name="Spear J.R."/>
        </authorList>
    </citation>
    <scope>NUCLEOTIDE SEQUENCE [LARGE SCALE GENOMIC DNA]</scope>
    <source>
        <strain evidence="5">Bin_63_2</strain>
    </source>
</reference>
<dbReference type="GO" id="GO:0060567">
    <property type="term" value="P:negative regulation of termination of DNA-templated transcription"/>
    <property type="evidence" value="ECO:0007669"/>
    <property type="project" value="InterPro"/>
</dbReference>
<evidence type="ECO:0000256" key="1">
    <source>
        <dbReference type="ARBA" id="ARBA00010234"/>
    </source>
</evidence>
<keyword evidence="2" id="KW-0805">Transcription regulation</keyword>
<dbReference type="EMBL" id="SSDS01000002">
    <property type="protein sequence ID" value="TXG78918.1"/>
    <property type="molecule type" value="Genomic_DNA"/>
</dbReference>
<evidence type="ECO:0000256" key="4">
    <source>
        <dbReference type="ARBA" id="ARBA00023163"/>
    </source>
</evidence>
<dbReference type="Gene3D" id="1.10.10.10">
    <property type="entry name" value="Winged helix-like DNA-binding domain superfamily/Winged helix DNA-binding domain"/>
    <property type="match status" value="1"/>
</dbReference>
<dbReference type="InterPro" id="IPR010534">
    <property type="entry name" value="Phage_933W_GpQ"/>
</dbReference>
<dbReference type="InterPro" id="IPR036388">
    <property type="entry name" value="WH-like_DNA-bd_sf"/>
</dbReference>
<protein>
    <submittedName>
        <fullName evidence="5">Uncharacterized protein</fullName>
    </submittedName>
</protein>
<dbReference type="AlphaFoldDB" id="A0A5C7JCG8"/>
<evidence type="ECO:0000256" key="3">
    <source>
        <dbReference type="ARBA" id="ARBA00023125"/>
    </source>
</evidence>
<comment type="similarity">
    <text evidence="1">Belongs to the phage antitermination Q type 1 family.</text>
</comment>
<evidence type="ECO:0000313" key="6">
    <source>
        <dbReference type="Proteomes" id="UP000321026"/>
    </source>
</evidence>
<name>A0A5C7JCG8_9BACT</name>
<gene>
    <name evidence="5" type="ORF">E6Q11_00065</name>
</gene>
<proteinExistence type="inferred from homology"/>
<accession>A0A5C7JCG8</accession>
<keyword evidence="3" id="KW-0238">DNA-binding</keyword>
<evidence type="ECO:0000256" key="2">
    <source>
        <dbReference type="ARBA" id="ARBA00023015"/>
    </source>
</evidence>
<comment type="caution">
    <text evidence="5">The sequence shown here is derived from an EMBL/GenBank/DDBJ whole genome shotgun (WGS) entry which is preliminary data.</text>
</comment>
<dbReference type="Proteomes" id="UP000321026">
    <property type="component" value="Unassembled WGS sequence"/>
</dbReference>
<dbReference type="InterPro" id="IPR013324">
    <property type="entry name" value="RNA_pol_sigma_r3/r4-like"/>
</dbReference>
<sequence length="137" mass="15735">MIAYIDGLLLKWAAWTKVRRDGGLGFPSVAAGFKLGIHSGNRGDIIGIDEQSLEIEMIVARMRQEKAELFKVVDWFYLAGDMTKERIAKELGCSRDTVYVRLHSVHRFVMEAMQDNEIERQDRLQKMKPQNNFSKCA</sequence>
<evidence type="ECO:0000313" key="5">
    <source>
        <dbReference type="EMBL" id="TXG78918.1"/>
    </source>
</evidence>
<dbReference type="Pfam" id="PF06530">
    <property type="entry name" value="Phage_antitermQ"/>
    <property type="match status" value="1"/>
</dbReference>
<dbReference type="SUPFAM" id="SSF88659">
    <property type="entry name" value="Sigma3 and sigma4 domains of RNA polymerase sigma factors"/>
    <property type="match status" value="1"/>
</dbReference>
<keyword evidence="4" id="KW-0804">Transcription</keyword>
<organism evidence="5 6">
    <name type="scientific">Candidatus Dojkabacteria bacterium</name>
    <dbReference type="NCBI Taxonomy" id="2099670"/>
    <lineage>
        <taxon>Bacteria</taxon>
        <taxon>Candidatus Dojkabacteria</taxon>
    </lineage>
</organism>